<evidence type="ECO:0000313" key="3">
    <source>
        <dbReference type="EnsemblFungi" id="PTTG_30411-t43_1-p1"/>
    </source>
</evidence>
<reference evidence="3 4" key="3">
    <citation type="journal article" date="2017" name="G3 (Bethesda)">
        <title>Comparative analysis highlights variable genome content of wheat rusts and divergence of the mating loci.</title>
        <authorList>
            <person name="Cuomo C.A."/>
            <person name="Bakkeren G."/>
            <person name="Khalil H.B."/>
            <person name="Panwar V."/>
            <person name="Joly D."/>
            <person name="Linning R."/>
            <person name="Sakthikumar S."/>
            <person name="Song X."/>
            <person name="Adiconis X."/>
            <person name="Fan L."/>
            <person name="Goldberg J.M."/>
            <person name="Levin J.Z."/>
            <person name="Young S."/>
            <person name="Zeng Q."/>
            <person name="Anikster Y."/>
            <person name="Bruce M."/>
            <person name="Wang M."/>
            <person name="Yin C."/>
            <person name="McCallum B."/>
            <person name="Szabo L.J."/>
            <person name="Hulbert S."/>
            <person name="Chen X."/>
            <person name="Fellers J.P."/>
        </authorList>
    </citation>
    <scope>NUCLEOTIDE SEQUENCE</scope>
    <source>
        <strain evidence="3">isolate 1-1 / race 1 (BBBD)</strain>
        <strain evidence="4">Isolate 1-1 / race 1 (BBBD)</strain>
    </source>
</reference>
<gene>
    <name evidence="2" type="ORF">PTTG_30411</name>
</gene>
<dbReference type="EMBL" id="ADAS02003472">
    <property type="protein sequence ID" value="OAV85587.1"/>
    <property type="molecule type" value="Genomic_DNA"/>
</dbReference>
<name>A0A180FYZ7_PUCT1</name>
<dbReference type="EnsemblFungi" id="PTTG_30411-t43_1">
    <property type="protein sequence ID" value="PTTG_30411-t43_1-p1"/>
    <property type="gene ID" value="PTTG_30411"/>
</dbReference>
<reference evidence="2" key="2">
    <citation type="submission" date="2016-05" db="EMBL/GenBank/DDBJ databases">
        <title>Comparative analysis highlights variable genome content of wheat rusts and divergence of the mating loci.</title>
        <authorList>
            <person name="Cuomo C.A."/>
            <person name="Bakkeren G."/>
            <person name="Szabo L."/>
            <person name="Khalil H."/>
            <person name="Joly D."/>
            <person name="Goldberg J."/>
            <person name="Young S."/>
            <person name="Zeng Q."/>
            <person name="Fellers J."/>
        </authorList>
    </citation>
    <scope>NUCLEOTIDE SEQUENCE [LARGE SCALE GENOMIC DNA]</scope>
    <source>
        <strain evidence="2">1-1 BBBD Race 1</strain>
    </source>
</reference>
<sequence>MINTTWPALPPFSPSQPLLPLSLKTDSPAQQPQPATQTKQTTDSFKAAVTQTRPQSVLGSFGLFQTPPSLLLTNRRRTITSNDPPRCLSLALDGLPDPHLRRGPILINLLD</sequence>
<feature type="region of interest" description="Disordered" evidence="1">
    <location>
        <begin position="1"/>
        <end position="47"/>
    </location>
</feature>
<reference evidence="3" key="4">
    <citation type="submission" date="2025-05" db="UniProtKB">
        <authorList>
            <consortium name="EnsemblFungi"/>
        </authorList>
    </citation>
    <scope>IDENTIFICATION</scope>
    <source>
        <strain evidence="3">isolate 1-1 / race 1 (BBBD)</strain>
    </source>
</reference>
<reference evidence="2" key="1">
    <citation type="submission" date="2009-11" db="EMBL/GenBank/DDBJ databases">
        <authorList>
            <consortium name="The Broad Institute Genome Sequencing Platform"/>
            <person name="Ward D."/>
            <person name="Feldgarden M."/>
            <person name="Earl A."/>
            <person name="Young S.K."/>
            <person name="Zeng Q."/>
            <person name="Koehrsen M."/>
            <person name="Alvarado L."/>
            <person name="Berlin A."/>
            <person name="Bochicchio J."/>
            <person name="Borenstein D."/>
            <person name="Chapman S.B."/>
            <person name="Chen Z."/>
            <person name="Engels R."/>
            <person name="Freedman E."/>
            <person name="Gellesch M."/>
            <person name="Goldberg J."/>
            <person name="Griggs A."/>
            <person name="Gujja S."/>
            <person name="Heilman E."/>
            <person name="Heiman D."/>
            <person name="Hepburn T."/>
            <person name="Howarth C."/>
            <person name="Jen D."/>
            <person name="Larson L."/>
            <person name="Lewis B."/>
            <person name="Mehta T."/>
            <person name="Park D."/>
            <person name="Pearson M."/>
            <person name="Roberts A."/>
            <person name="Saif S."/>
            <person name="Shea T."/>
            <person name="Shenoy N."/>
            <person name="Sisk P."/>
            <person name="Stolte C."/>
            <person name="Sykes S."/>
            <person name="Thomson T."/>
            <person name="Walk T."/>
            <person name="White J."/>
            <person name="Yandava C."/>
            <person name="Izard J."/>
            <person name="Baranova O.V."/>
            <person name="Blanton J.M."/>
            <person name="Tanner A.C."/>
            <person name="Dewhirst F.E."/>
            <person name="Haas B."/>
            <person name="Nusbaum C."/>
            <person name="Birren B."/>
        </authorList>
    </citation>
    <scope>NUCLEOTIDE SEQUENCE [LARGE SCALE GENOMIC DNA]</scope>
    <source>
        <strain evidence="2">1-1 BBBD Race 1</strain>
    </source>
</reference>
<evidence type="ECO:0000313" key="2">
    <source>
        <dbReference type="EMBL" id="OAV85587.1"/>
    </source>
</evidence>
<dbReference type="AlphaFoldDB" id="A0A180FYZ7"/>
<organism evidence="2">
    <name type="scientific">Puccinia triticina (isolate 1-1 / race 1 (BBBD))</name>
    <name type="common">Brown leaf rust fungus</name>
    <dbReference type="NCBI Taxonomy" id="630390"/>
    <lineage>
        <taxon>Eukaryota</taxon>
        <taxon>Fungi</taxon>
        <taxon>Dikarya</taxon>
        <taxon>Basidiomycota</taxon>
        <taxon>Pucciniomycotina</taxon>
        <taxon>Pucciniomycetes</taxon>
        <taxon>Pucciniales</taxon>
        <taxon>Pucciniaceae</taxon>
        <taxon>Puccinia</taxon>
    </lineage>
</organism>
<keyword evidence="4" id="KW-1185">Reference proteome</keyword>
<evidence type="ECO:0000256" key="1">
    <source>
        <dbReference type="SAM" id="MobiDB-lite"/>
    </source>
</evidence>
<dbReference type="Proteomes" id="UP000005240">
    <property type="component" value="Unassembled WGS sequence"/>
</dbReference>
<accession>A0A180FYZ7</accession>
<protein>
    <submittedName>
        <fullName evidence="2 3">Uncharacterized protein</fullName>
    </submittedName>
</protein>
<feature type="compositionally biased region" description="Low complexity" evidence="1">
    <location>
        <begin position="15"/>
        <end position="42"/>
    </location>
</feature>
<dbReference type="VEuPathDB" id="FungiDB:PTTG_30411"/>
<proteinExistence type="predicted"/>
<evidence type="ECO:0000313" key="4">
    <source>
        <dbReference type="Proteomes" id="UP000005240"/>
    </source>
</evidence>